<dbReference type="RefSeq" id="WP_109931775.1">
    <property type="nucleotide sequence ID" value="NZ_QGNY01000007.1"/>
</dbReference>
<dbReference type="EMBL" id="QGNY01000007">
    <property type="protein sequence ID" value="PWS30456.1"/>
    <property type="molecule type" value="Genomic_DNA"/>
</dbReference>
<comment type="caution">
    <text evidence="4">The sequence shown here is derived from an EMBL/GenBank/DDBJ whole genome shotgun (WGS) entry which is preliminary data.</text>
</comment>
<evidence type="ECO:0000313" key="4">
    <source>
        <dbReference type="EMBL" id="PWS30456.1"/>
    </source>
</evidence>
<gene>
    <name evidence="4" type="ORF">DF947_18725</name>
</gene>
<dbReference type="PANTHER" id="PTHR11527">
    <property type="entry name" value="HEAT-SHOCK PROTEIN 20 FAMILY MEMBER"/>
    <property type="match status" value="1"/>
</dbReference>
<feature type="domain" description="SHSP" evidence="3">
    <location>
        <begin position="30"/>
        <end position="142"/>
    </location>
</feature>
<dbReference type="CDD" id="cd06464">
    <property type="entry name" value="ACD_sHsps-like"/>
    <property type="match status" value="1"/>
</dbReference>
<comment type="similarity">
    <text evidence="1 2">Belongs to the small heat shock protein (HSP20) family.</text>
</comment>
<reference evidence="5" key="1">
    <citation type="submission" date="2018-05" db="EMBL/GenBank/DDBJ databases">
        <title>Pedobacter paludis sp. nov., isolated from wetland soil.</title>
        <authorList>
            <person name="Zhang Y."/>
        </authorList>
    </citation>
    <scope>NUCLEOTIDE SEQUENCE [LARGE SCALE GENOMIC DNA]</scope>
    <source>
        <strain evidence="5">R-8</strain>
    </source>
</reference>
<name>A0A317EZ29_9SPHI</name>
<evidence type="ECO:0000313" key="5">
    <source>
        <dbReference type="Proteomes" id="UP000245391"/>
    </source>
</evidence>
<proteinExistence type="inferred from homology"/>
<dbReference type="InterPro" id="IPR031107">
    <property type="entry name" value="Small_HSP"/>
</dbReference>
<dbReference type="AlphaFoldDB" id="A0A317EZ29"/>
<dbReference type="Pfam" id="PF00011">
    <property type="entry name" value="HSP20"/>
    <property type="match status" value="1"/>
</dbReference>
<dbReference type="SUPFAM" id="SSF49764">
    <property type="entry name" value="HSP20-like chaperones"/>
    <property type="match status" value="1"/>
</dbReference>
<dbReference type="Gene3D" id="2.60.40.790">
    <property type="match status" value="1"/>
</dbReference>
<dbReference type="InterPro" id="IPR008978">
    <property type="entry name" value="HSP20-like_chaperone"/>
</dbReference>
<evidence type="ECO:0000256" key="2">
    <source>
        <dbReference type="RuleBase" id="RU003616"/>
    </source>
</evidence>
<dbReference type="PROSITE" id="PS01031">
    <property type="entry name" value="SHSP"/>
    <property type="match status" value="1"/>
</dbReference>
<sequence>MTTLTKSTLYPVVQSLMDELLNPHMFTGALGAGMSVPAVNISNTKTGFRLELAAPGFDKKDFKIETQDDLLIISAEKESEKVEDEDKYTRKEFSMSSFKRTFNLPGDILLEEVKASYKDGLLVLELRSSGKKLQHKRQIAIE</sequence>
<keyword evidence="5" id="KW-1185">Reference proteome</keyword>
<evidence type="ECO:0000256" key="1">
    <source>
        <dbReference type="PROSITE-ProRule" id="PRU00285"/>
    </source>
</evidence>
<dbReference type="Proteomes" id="UP000245391">
    <property type="component" value="Unassembled WGS sequence"/>
</dbReference>
<accession>A0A317EZ29</accession>
<dbReference type="OrthoDB" id="9814487at2"/>
<protein>
    <recommendedName>
        <fullName evidence="3">SHSP domain-containing protein</fullName>
    </recommendedName>
</protein>
<organism evidence="4 5">
    <name type="scientific">Pedobacter paludis</name>
    <dbReference type="NCBI Taxonomy" id="2203212"/>
    <lineage>
        <taxon>Bacteria</taxon>
        <taxon>Pseudomonadati</taxon>
        <taxon>Bacteroidota</taxon>
        <taxon>Sphingobacteriia</taxon>
        <taxon>Sphingobacteriales</taxon>
        <taxon>Sphingobacteriaceae</taxon>
        <taxon>Pedobacter</taxon>
    </lineage>
</organism>
<dbReference type="InterPro" id="IPR002068">
    <property type="entry name" value="A-crystallin/Hsp20_dom"/>
</dbReference>
<evidence type="ECO:0000259" key="3">
    <source>
        <dbReference type="PROSITE" id="PS01031"/>
    </source>
</evidence>